<protein>
    <submittedName>
        <fullName evidence="2">REP element-mobilizing transposase RayT</fullName>
    </submittedName>
</protein>
<organism evidence="2 3">
    <name type="scientific">Anaerosolibacter carboniphilus</name>
    <dbReference type="NCBI Taxonomy" id="1417629"/>
    <lineage>
        <taxon>Bacteria</taxon>
        <taxon>Bacillati</taxon>
        <taxon>Bacillota</taxon>
        <taxon>Clostridia</taxon>
        <taxon>Peptostreptococcales</taxon>
        <taxon>Thermotaleaceae</taxon>
        <taxon>Anaerosolibacter</taxon>
    </lineage>
</organism>
<dbReference type="AlphaFoldDB" id="A0A841L032"/>
<dbReference type="InterPro" id="IPR052715">
    <property type="entry name" value="RAYT_transposase"/>
</dbReference>
<dbReference type="GO" id="GO:0004803">
    <property type="term" value="F:transposase activity"/>
    <property type="evidence" value="ECO:0007669"/>
    <property type="project" value="InterPro"/>
</dbReference>
<dbReference type="PANTHER" id="PTHR36966:SF1">
    <property type="entry name" value="REP-ASSOCIATED TYROSINE TRANSPOSASE"/>
    <property type="match status" value="1"/>
</dbReference>
<feature type="domain" description="Transposase IS200-like" evidence="1">
    <location>
        <begin position="19"/>
        <end position="161"/>
    </location>
</feature>
<evidence type="ECO:0000313" key="2">
    <source>
        <dbReference type="EMBL" id="MBB6218913.1"/>
    </source>
</evidence>
<dbReference type="Proteomes" id="UP000579281">
    <property type="component" value="Unassembled WGS sequence"/>
</dbReference>
<evidence type="ECO:0000259" key="1">
    <source>
        <dbReference type="SMART" id="SM01321"/>
    </source>
</evidence>
<dbReference type="GO" id="GO:0043565">
    <property type="term" value="F:sequence-specific DNA binding"/>
    <property type="evidence" value="ECO:0007669"/>
    <property type="project" value="TreeGrafter"/>
</dbReference>
<dbReference type="InterPro" id="IPR036515">
    <property type="entry name" value="Transposase_17_sf"/>
</dbReference>
<accession>A0A841L032</accession>
<dbReference type="PANTHER" id="PTHR36966">
    <property type="entry name" value="REP-ASSOCIATED TYROSINE TRANSPOSASE"/>
    <property type="match status" value="1"/>
</dbReference>
<gene>
    <name evidence="2" type="ORF">HNQ80_005090</name>
</gene>
<reference evidence="2 3" key="1">
    <citation type="submission" date="2020-08" db="EMBL/GenBank/DDBJ databases">
        <title>Genomic Encyclopedia of Type Strains, Phase IV (KMG-IV): sequencing the most valuable type-strain genomes for metagenomic binning, comparative biology and taxonomic classification.</title>
        <authorList>
            <person name="Goeker M."/>
        </authorList>
    </citation>
    <scope>NUCLEOTIDE SEQUENCE [LARGE SCALE GENOMIC DNA]</scope>
    <source>
        <strain evidence="2 3">DSM 103526</strain>
    </source>
</reference>
<dbReference type="SMART" id="SM01321">
    <property type="entry name" value="Y1_Tnp"/>
    <property type="match status" value="1"/>
</dbReference>
<proteinExistence type="predicted"/>
<name>A0A841L032_9FIRM</name>
<dbReference type="SUPFAM" id="SSF143422">
    <property type="entry name" value="Transposase IS200-like"/>
    <property type="match status" value="1"/>
</dbReference>
<keyword evidence="3" id="KW-1185">Reference proteome</keyword>
<dbReference type="Gene3D" id="3.30.70.1290">
    <property type="entry name" value="Transposase IS200-like"/>
    <property type="match status" value="1"/>
</dbReference>
<dbReference type="GO" id="GO:0006313">
    <property type="term" value="P:DNA transposition"/>
    <property type="evidence" value="ECO:0007669"/>
    <property type="project" value="InterPro"/>
</dbReference>
<sequence>MFQDISCRKNIRLKGYDYSQNGYYFITICTHNRLPLFGEIVGVIHESPELSPMKLNTNGVIVKSIIENLSLRFSNVHIDHYIIMPNHLHMIAVISEERAIRESPLPKRSLLSKMVGYLKMNTAKQIHSENKNMNVWQRGYYDHIIRSEKEYQKIWEYIQTNPLKWNEDKYFT</sequence>
<dbReference type="EMBL" id="JACHEN010000055">
    <property type="protein sequence ID" value="MBB6218913.1"/>
    <property type="molecule type" value="Genomic_DNA"/>
</dbReference>
<dbReference type="RefSeq" id="WP_184313823.1">
    <property type="nucleotide sequence ID" value="NZ_JACHEN010000055.1"/>
</dbReference>
<evidence type="ECO:0000313" key="3">
    <source>
        <dbReference type="Proteomes" id="UP000579281"/>
    </source>
</evidence>
<comment type="caution">
    <text evidence="2">The sequence shown here is derived from an EMBL/GenBank/DDBJ whole genome shotgun (WGS) entry which is preliminary data.</text>
</comment>
<dbReference type="InterPro" id="IPR002686">
    <property type="entry name" value="Transposase_17"/>
</dbReference>